<keyword evidence="1" id="KW-0812">Transmembrane</keyword>
<evidence type="ECO:0000313" key="3">
    <source>
        <dbReference type="EMBL" id="CUC09146.1"/>
    </source>
</evidence>
<name>A0A0K6S6E2_9ALVE</name>
<evidence type="ECO:0000256" key="2">
    <source>
        <dbReference type="SAM" id="SignalP"/>
    </source>
</evidence>
<dbReference type="VEuPathDB" id="CryptoDB:Cvel_16333"/>
<proteinExistence type="predicted"/>
<gene>
    <name evidence="3" type="ORF">Cvel_16333.t1.CR1</name>
</gene>
<feature type="signal peptide" evidence="2">
    <location>
        <begin position="1"/>
        <end position="19"/>
    </location>
</feature>
<organism evidence="3">
    <name type="scientific">Chromera velia CCMP2878</name>
    <dbReference type="NCBI Taxonomy" id="1169474"/>
    <lineage>
        <taxon>Eukaryota</taxon>
        <taxon>Sar</taxon>
        <taxon>Alveolata</taxon>
        <taxon>Colpodellida</taxon>
        <taxon>Chromeraceae</taxon>
        <taxon>Chromera</taxon>
    </lineage>
</organism>
<keyword evidence="1" id="KW-0472">Membrane</keyword>
<accession>A0A0K6S6E2</accession>
<evidence type="ECO:0000256" key="1">
    <source>
        <dbReference type="SAM" id="Phobius"/>
    </source>
</evidence>
<feature type="chain" id="PRO_5005508387" evidence="2">
    <location>
        <begin position="20"/>
        <end position="235"/>
    </location>
</feature>
<dbReference type="EMBL" id="CDMZ01000279">
    <property type="protein sequence ID" value="CUC09146.1"/>
    <property type="molecule type" value="Genomic_DNA"/>
</dbReference>
<keyword evidence="1" id="KW-1133">Transmembrane helix</keyword>
<feature type="transmembrane region" description="Helical" evidence="1">
    <location>
        <begin position="183"/>
        <end position="207"/>
    </location>
</feature>
<dbReference type="AlphaFoldDB" id="A0A0K6S6E2"/>
<reference evidence="3" key="1">
    <citation type="submission" date="2014-11" db="EMBL/GenBank/DDBJ databases">
        <title>Molecular phylogeny of cliff fern family Woodsiaceae with morphological implications.</title>
        <authorList>
            <person name="Shao Y.-Z."/>
            <person name="Wei R."/>
            <person name="Zhang X.-C."/>
        </authorList>
    </citation>
    <scope>NUCLEOTIDE SEQUENCE</scope>
</reference>
<dbReference type="PhylomeDB" id="A0A0K6S6E2"/>
<protein>
    <submittedName>
        <fullName evidence="3">Uncharacterized protein</fullName>
    </submittedName>
</protein>
<keyword evidence="2" id="KW-0732">Signal</keyword>
<sequence length="235" mass="25333">MRNACAILLVLGCIAVASSHSSFCSGEGKRTMEVWGCQRFTCADRKKTTAFNNGYVFRMEEKDGSPTKLQISSTDKTPTLQKTLSISNLSSNKDGSLLRLETDNEAECISMKPSIDLTIFAIDIAEDGTVTPSFDCAHCTDEAPDKPMAVCNMLTTELTCAKAKKEDTDSHSPSDKKPKNNGIGLGVLVGLSVLATIGVVFAVVLWYRQRIMSARTAPLLDRLSMSAAPPAESNN</sequence>